<dbReference type="EMBL" id="JRRC01439596">
    <property type="protein sequence ID" value="KHG05893.1"/>
    <property type="molecule type" value="Genomic_DNA"/>
</dbReference>
<reference evidence="2" key="1">
    <citation type="submission" date="2014-09" db="EMBL/GenBank/DDBJ databases">
        <authorList>
            <person name="Mudge J."/>
            <person name="Ramaraj T."/>
            <person name="Lindquist I.E."/>
            <person name="Bharti A.K."/>
            <person name="Sundararajan A."/>
            <person name="Cameron C.T."/>
            <person name="Woodward J.E."/>
            <person name="May G.D."/>
            <person name="Brubaker C."/>
            <person name="Broadhvest J."/>
            <person name="Wilkins T.A."/>
        </authorList>
    </citation>
    <scope>NUCLEOTIDE SEQUENCE</scope>
    <source>
        <strain evidence="2">cv. AKA8401</strain>
    </source>
</reference>
<protein>
    <submittedName>
        <fullName evidence="1">Uncharacterized protein</fullName>
    </submittedName>
</protein>
<name>A0A0B0MUX1_GOSAR</name>
<dbReference type="Proteomes" id="UP000032142">
    <property type="component" value="Unassembled WGS sequence"/>
</dbReference>
<organism evidence="1 2">
    <name type="scientific">Gossypium arboreum</name>
    <name type="common">Tree cotton</name>
    <name type="synonym">Gossypium nanking</name>
    <dbReference type="NCBI Taxonomy" id="29729"/>
    <lineage>
        <taxon>Eukaryota</taxon>
        <taxon>Viridiplantae</taxon>
        <taxon>Streptophyta</taxon>
        <taxon>Embryophyta</taxon>
        <taxon>Tracheophyta</taxon>
        <taxon>Spermatophyta</taxon>
        <taxon>Magnoliopsida</taxon>
        <taxon>eudicotyledons</taxon>
        <taxon>Gunneridae</taxon>
        <taxon>Pentapetalae</taxon>
        <taxon>rosids</taxon>
        <taxon>malvids</taxon>
        <taxon>Malvales</taxon>
        <taxon>Malvaceae</taxon>
        <taxon>Malvoideae</taxon>
        <taxon>Gossypium</taxon>
    </lineage>
</organism>
<accession>A0A0B0MUX1</accession>
<evidence type="ECO:0000313" key="2">
    <source>
        <dbReference type="Proteomes" id="UP000032142"/>
    </source>
</evidence>
<comment type="caution">
    <text evidence="1">The sequence shown here is derived from an EMBL/GenBank/DDBJ whole genome shotgun (WGS) entry which is preliminary data.</text>
</comment>
<keyword evidence="2" id="KW-1185">Reference proteome</keyword>
<sequence>MSQTCLTLAQLLADTCPRHVLHWLSLSRPMHVPDMSYSGTHLCADAMSQTCLTLTLVWMLMLCPRHGLTLALITSPRLDADAVSQTWSYIGSHNMADACPKHVLH</sequence>
<gene>
    <name evidence="1" type="ORF">F383_32618</name>
</gene>
<evidence type="ECO:0000313" key="1">
    <source>
        <dbReference type="EMBL" id="KHG05893.1"/>
    </source>
</evidence>
<proteinExistence type="predicted"/>
<dbReference type="AlphaFoldDB" id="A0A0B0MUX1"/>